<accession>A0ACC2ZYT5</accession>
<gene>
    <name evidence="1" type="ORF">H2198_007875</name>
</gene>
<proteinExistence type="predicted"/>
<comment type="caution">
    <text evidence="1">The sequence shown here is derived from an EMBL/GenBank/DDBJ whole genome shotgun (WGS) entry which is preliminary data.</text>
</comment>
<keyword evidence="2" id="KW-1185">Reference proteome</keyword>
<evidence type="ECO:0000313" key="1">
    <source>
        <dbReference type="EMBL" id="KAJ9652922.1"/>
    </source>
</evidence>
<sequence>MPSRAQDGSTRLPALPPTNPVKQRFVMLEESTKTFYDIGTETARLGNDSTWISANLSSSALGSDVAIVIPNRLDEYWKRQLAAQPRENSASYDPDFEIGLLVSVKRREGKTVFADIVAKVNVRPLGAKQMSWELVKEWKKYVLADELRNGLLAKVYGRVGEDRPFVHAEKLAGMPRRWHVDAAVLNEELDSLFASGMVVKAGDVGWVLEERRRS</sequence>
<protein>
    <submittedName>
        <fullName evidence="1">Uncharacterized protein</fullName>
    </submittedName>
</protein>
<dbReference type="Proteomes" id="UP001172386">
    <property type="component" value="Unassembled WGS sequence"/>
</dbReference>
<reference evidence="1" key="1">
    <citation type="submission" date="2022-10" db="EMBL/GenBank/DDBJ databases">
        <title>Culturing micro-colonial fungi from biological soil crusts in the Mojave desert and describing Neophaeococcomyces mojavensis, and introducing the new genera and species Taxawa tesnikishii.</title>
        <authorList>
            <person name="Kurbessoian T."/>
            <person name="Stajich J.E."/>
        </authorList>
    </citation>
    <scope>NUCLEOTIDE SEQUENCE</scope>
    <source>
        <strain evidence="1">JES_112</strain>
    </source>
</reference>
<dbReference type="EMBL" id="JAPDRQ010000177">
    <property type="protein sequence ID" value="KAJ9652922.1"/>
    <property type="molecule type" value="Genomic_DNA"/>
</dbReference>
<organism evidence="1 2">
    <name type="scientific">Neophaeococcomyces mojaviensis</name>
    <dbReference type="NCBI Taxonomy" id="3383035"/>
    <lineage>
        <taxon>Eukaryota</taxon>
        <taxon>Fungi</taxon>
        <taxon>Dikarya</taxon>
        <taxon>Ascomycota</taxon>
        <taxon>Pezizomycotina</taxon>
        <taxon>Eurotiomycetes</taxon>
        <taxon>Chaetothyriomycetidae</taxon>
        <taxon>Chaetothyriales</taxon>
        <taxon>Chaetothyriales incertae sedis</taxon>
        <taxon>Neophaeococcomyces</taxon>
    </lineage>
</organism>
<name>A0ACC2ZYT5_9EURO</name>
<evidence type="ECO:0000313" key="2">
    <source>
        <dbReference type="Proteomes" id="UP001172386"/>
    </source>
</evidence>